<dbReference type="AlphaFoldDB" id="A0AAV1I5Z0"/>
<sequence length="273" mass="30725">MRSFGKHFSSLPPAWHMQVKVDSTALVLQRPPRPCRPQQVYTTQRAIKTLSASDASLDTPPSSRDNAVDAAAGWHCLQSARSWKMLEEDAMFKMQLPEQLTPTWKMLLLSDGSVTRHLQLLTGQHIEVDCLEMVSIGSRTDGLPESSEAIEGPRVQRQVLLCLPQGGSNGASTGRGRALVYATSWWNEGTVNEYLQDRQLPIWASLSAARTELYRDVQALHHGTSPFLEQEFGEQGPFWGRQYIFWHDSKPLTLIYEVFSPRLQRLLGPSLLL</sequence>
<gene>
    <name evidence="1" type="ORF">CVIRNUC_005783</name>
</gene>
<organism evidence="1 2">
    <name type="scientific">Coccomyxa viridis</name>
    <dbReference type="NCBI Taxonomy" id="1274662"/>
    <lineage>
        <taxon>Eukaryota</taxon>
        <taxon>Viridiplantae</taxon>
        <taxon>Chlorophyta</taxon>
        <taxon>core chlorophytes</taxon>
        <taxon>Trebouxiophyceae</taxon>
        <taxon>Trebouxiophyceae incertae sedis</taxon>
        <taxon>Coccomyxaceae</taxon>
        <taxon>Coccomyxa</taxon>
    </lineage>
</organism>
<dbReference type="InterPro" id="IPR048022">
    <property type="entry name" value="Ch_lyase_cyan"/>
</dbReference>
<dbReference type="EMBL" id="CAUYUE010000007">
    <property type="protein sequence ID" value="CAK0782571.1"/>
    <property type="molecule type" value="Genomic_DNA"/>
</dbReference>
<dbReference type="InterPro" id="IPR028978">
    <property type="entry name" value="Chorismate_lyase_/UTRA_dom_sf"/>
</dbReference>
<dbReference type="Gene3D" id="3.40.1410.10">
    <property type="entry name" value="Chorismate lyase-like"/>
    <property type="match status" value="1"/>
</dbReference>
<evidence type="ECO:0000313" key="2">
    <source>
        <dbReference type="Proteomes" id="UP001314263"/>
    </source>
</evidence>
<name>A0AAV1I5Z0_9CHLO</name>
<accession>A0AAV1I5Z0</accession>
<dbReference type="SUPFAM" id="SSF64288">
    <property type="entry name" value="Chorismate lyase-like"/>
    <property type="match status" value="1"/>
</dbReference>
<dbReference type="Pfam" id="PF01947">
    <property type="entry name" value="Rv2949c-like"/>
    <property type="match status" value="1"/>
</dbReference>
<reference evidence="1 2" key="1">
    <citation type="submission" date="2023-10" db="EMBL/GenBank/DDBJ databases">
        <authorList>
            <person name="Maclean D."/>
            <person name="Macfadyen A."/>
        </authorList>
    </citation>
    <scope>NUCLEOTIDE SEQUENCE [LARGE SCALE GENOMIC DNA]</scope>
</reference>
<protein>
    <recommendedName>
        <fullName evidence="3">Chorismate lyase</fullName>
    </recommendedName>
</protein>
<evidence type="ECO:0008006" key="3">
    <source>
        <dbReference type="Google" id="ProtNLM"/>
    </source>
</evidence>
<proteinExistence type="predicted"/>
<dbReference type="InterPro" id="IPR002800">
    <property type="entry name" value="Rv2949c-like"/>
</dbReference>
<dbReference type="NCBIfam" id="NF037993">
    <property type="entry name" value="cyano_chori_ly"/>
    <property type="match status" value="1"/>
</dbReference>
<evidence type="ECO:0000313" key="1">
    <source>
        <dbReference type="EMBL" id="CAK0782571.1"/>
    </source>
</evidence>
<dbReference type="Proteomes" id="UP001314263">
    <property type="component" value="Unassembled WGS sequence"/>
</dbReference>
<keyword evidence="2" id="KW-1185">Reference proteome</keyword>
<comment type="caution">
    <text evidence="1">The sequence shown here is derived from an EMBL/GenBank/DDBJ whole genome shotgun (WGS) entry which is preliminary data.</text>
</comment>